<evidence type="ECO:0000313" key="3">
    <source>
        <dbReference type="Proteomes" id="UP001223720"/>
    </source>
</evidence>
<evidence type="ECO:0000313" key="2">
    <source>
        <dbReference type="EMBL" id="WHQ70047.1"/>
    </source>
</evidence>
<dbReference type="Proteomes" id="UP001223720">
    <property type="component" value="Chromosome"/>
</dbReference>
<proteinExistence type="predicted"/>
<dbReference type="RefSeq" id="WP_283535626.1">
    <property type="nucleotide sequence ID" value="NZ_CP073633.1"/>
</dbReference>
<dbReference type="EMBL" id="CP073633">
    <property type="protein sequence ID" value="WHQ70047.1"/>
    <property type="molecule type" value="Genomic_DNA"/>
</dbReference>
<sequence>MTCPARPSGTGFFVSAVPDFAKPNGRQFEYILGSQQISKLSLIYFIEQFVPLSDFQTHHRRALAFHQVGDAMPRFYIDTFDGGATVDEDGHDLPSEAAARALVHRSLVAMAAEEATTRPSSHLRAEVRDEARKRIMTAQVSVSVSVEWTAEANVAEDALV</sequence>
<dbReference type="AlphaFoldDB" id="A0AAX3WEM7"/>
<protein>
    <recommendedName>
        <fullName evidence="1">DUF6894 domain-containing protein</fullName>
    </recommendedName>
</protein>
<gene>
    <name evidence="2" type="ORF">KEC54_27695</name>
</gene>
<organism evidence="2 3">
    <name type="scientific">Methylorubrum extorquens</name>
    <name type="common">Methylobacterium dichloromethanicum</name>
    <name type="synonym">Methylobacterium extorquens</name>
    <dbReference type="NCBI Taxonomy" id="408"/>
    <lineage>
        <taxon>Bacteria</taxon>
        <taxon>Pseudomonadati</taxon>
        <taxon>Pseudomonadota</taxon>
        <taxon>Alphaproteobacteria</taxon>
        <taxon>Hyphomicrobiales</taxon>
        <taxon>Methylobacteriaceae</taxon>
        <taxon>Methylorubrum</taxon>
    </lineage>
</organism>
<reference evidence="2" key="1">
    <citation type="journal article" date="2022" name="Biotechnol. Bioprocess Eng.">
        <title>Pan-genome Analysis Reveals Comparative Genomic Features of Central Metabolic Pathways in Methylorubrum extorquens.</title>
        <authorList>
            <person name="Lee G.M."/>
            <person name="Scott-Nevros Z.K."/>
            <person name="Lee S.-M."/>
            <person name="Kim D."/>
        </authorList>
    </citation>
    <scope>NUCLEOTIDE SEQUENCE</scope>
    <source>
        <strain evidence="2">ATCC 55366</strain>
    </source>
</reference>
<evidence type="ECO:0000259" key="1">
    <source>
        <dbReference type="Pfam" id="PF21834"/>
    </source>
</evidence>
<dbReference type="InterPro" id="IPR054189">
    <property type="entry name" value="DUF6894"/>
</dbReference>
<feature type="domain" description="DUF6894" evidence="1">
    <location>
        <begin position="74"/>
        <end position="140"/>
    </location>
</feature>
<name>A0AAX3WEM7_METEX</name>
<dbReference type="Pfam" id="PF21834">
    <property type="entry name" value="DUF6894"/>
    <property type="match status" value="1"/>
</dbReference>
<accession>A0AAX3WEM7</accession>